<dbReference type="RefSeq" id="WP_011290905.1">
    <property type="nucleotide sequence ID" value="NC_007333.1"/>
</dbReference>
<dbReference type="SUPFAM" id="SSF53955">
    <property type="entry name" value="Lysozyme-like"/>
    <property type="match status" value="1"/>
</dbReference>
<organism evidence="4">
    <name type="scientific">Thermobifida fusca (strain YX)</name>
    <dbReference type="NCBI Taxonomy" id="269800"/>
    <lineage>
        <taxon>Bacteria</taxon>
        <taxon>Bacillati</taxon>
        <taxon>Actinomycetota</taxon>
        <taxon>Actinomycetes</taxon>
        <taxon>Streptosporangiales</taxon>
        <taxon>Nocardiopsidaceae</taxon>
        <taxon>Thermobifida</taxon>
    </lineage>
</organism>
<keyword evidence="2" id="KW-0732">Signal</keyword>
<evidence type="ECO:0000256" key="2">
    <source>
        <dbReference type="SAM" id="SignalP"/>
    </source>
</evidence>
<protein>
    <submittedName>
        <fullName evidence="4">Secreted protein</fullName>
    </submittedName>
</protein>
<dbReference type="HOGENOM" id="CLU_059319_3_1_11"/>
<dbReference type="EMBL" id="CP000088">
    <property type="protein sequence ID" value="AAZ54496.1"/>
    <property type="molecule type" value="Genomic_DNA"/>
</dbReference>
<feature type="chain" id="PRO_5004233574" evidence="2">
    <location>
        <begin position="41"/>
        <end position="216"/>
    </location>
</feature>
<dbReference type="KEGG" id="tfu:Tfu_0458"/>
<dbReference type="InterPro" id="IPR008258">
    <property type="entry name" value="Transglycosylase_SLT_dom_1"/>
</dbReference>
<evidence type="ECO:0000259" key="3">
    <source>
        <dbReference type="Pfam" id="PF01464"/>
    </source>
</evidence>
<name>Q47SS1_THEFY</name>
<evidence type="ECO:0000313" key="4">
    <source>
        <dbReference type="EMBL" id="AAZ54496.1"/>
    </source>
</evidence>
<gene>
    <name evidence="4" type="ordered locus">Tfu_0458</name>
</gene>
<feature type="domain" description="Transglycosylase SLT" evidence="3">
    <location>
        <begin position="142"/>
        <end position="202"/>
    </location>
</feature>
<feature type="compositionally biased region" description="Polar residues" evidence="1">
    <location>
        <begin position="89"/>
        <end position="98"/>
    </location>
</feature>
<proteinExistence type="predicted"/>
<sequence length="216" mass="22976">MRPLKGQSLLKNRISLRLATAAGTAALTVAGATFGFSAFAADTGAAPDQAASAAILPDEADTESFFPDDSQGVPAGQLEQASTEREQALAQSLATASGTLEEEKEEEEEPEPVSIPSGDPRAIAQAMLADYGWGSDQFSCLDSLWQRESNWNPQARNPYSGAYGIPQALPGEKMASAGSDWQTNPATQIKWGLGYIKDRYGSPCAAWEHSQSVGWY</sequence>
<dbReference type="STRING" id="269800.Tfu_0458"/>
<evidence type="ECO:0000256" key="1">
    <source>
        <dbReference type="SAM" id="MobiDB-lite"/>
    </source>
</evidence>
<dbReference type="AlphaFoldDB" id="Q47SS1"/>
<reference evidence="4" key="1">
    <citation type="submission" date="2005-07" db="EMBL/GenBank/DDBJ databases">
        <title>Complete sequence of Thermobifida fusca YX.</title>
        <authorList>
            <consortium name="US DOE Joint Genome Institute"/>
            <person name="Copeland A."/>
            <person name="Lucas S."/>
            <person name="Lapidus A."/>
            <person name="Barry K."/>
            <person name="Detter J.C."/>
            <person name="Glavina T."/>
            <person name="Hammon N."/>
            <person name="Israni S."/>
            <person name="Pitluck S."/>
            <person name="Di Bartolo G."/>
            <person name="Chain P."/>
            <person name="Schmutz J."/>
            <person name="Larimer F."/>
            <person name="Land M."/>
            <person name="Lykidis A."/>
            <person name="Richardson P."/>
        </authorList>
    </citation>
    <scope>NUCLEOTIDE SEQUENCE</scope>
    <source>
        <strain evidence="4">YX</strain>
    </source>
</reference>
<accession>Q47SS1</accession>
<dbReference type="Gene3D" id="1.10.530.10">
    <property type="match status" value="1"/>
</dbReference>
<dbReference type="eggNOG" id="COG0741">
    <property type="taxonomic scope" value="Bacteria"/>
</dbReference>
<feature type="compositionally biased region" description="Acidic residues" evidence="1">
    <location>
        <begin position="100"/>
        <end position="111"/>
    </location>
</feature>
<dbReference type="InterPro" id="IPR023346">
    <property type="entry name" value="Lysozyme-like_dom_sf"/>
</dbReference>
<feature type="signal peptide" evidence="2">
    <location>
        <begin position="1"/>
        <end position="40"/>
    </location>
</feature>
<dbReference type="Pfam" id="PF01464">
    <property type="entry name" value="SLT"/>
    <property type="match status" value="1"/>
</dbReference>
<feature type="region of interest" description="Disordered" evidence="1">
    <location>
        <begin position="62"/>
        <end position="119"/>
    </location>
</feature>